<sequence>MRPPVRSKKMAAVEPALRPIATGQVHLKMVRIGRMASPPATPEFSLTRRDLIAALGAAALCPTLPATVSAQGRTAVALQAKPDRISLRPDGPGPSGPETPVWSFGSGDLRFKRGEVLDVTFGNDLPVAAALDCRGLDGIAAAEPLASRALLAAGGKDSFQLPLRHAGTFLCEPLLADGGTAPARPRPLIVTGTSPVAVDRDEVLLIEEWRLRPDGSAIPAGNDPKDSTQIHTINGKTSYDISAPANARLRLRFINGSQRSVLAVKLENLDVRVMAIDGQPAEPFPARNGALVLAPGSRTDVFVDAAGPAGTSFAILLHDGKQARPVGKLAISNDPPVRPAPFPPAPPLPGNDMPAQLDLKSAARFELTLGTPTEWFRPADFKPSAAPAFQAKAGRSVVLALTNRGAIASVFHLHGHHFRLLDRLDDGWKPFWLDTLAIEPGQTQRIAFLAEYPGRYLIEQVATDWAAPRLVRWYSVQ</sequence>
<dbReference type="SUPFAM" id="SSF49503">
    <property type="entry name" value="Cupredoxins"/>
    <property type="match status" value="2"/>
</dbReference>
<dbReference type="InterPro" id="IPR045087">
    <property type="entry name" value="Cu-oxidase_fam"/>
</dbReference>
<proteinExistence type="predicted"/>
<dbReference type="Gene3D" id="2.60.40.420">
    <property type="entry name" value="Cupredoxins - blue copper proteins"/>
    <property type="match status" value="2"/>
</dbReference>
<evidence type="ECO:0000259" key="1">
    <source>
        <dbReference type="Pfam" id="PF00394"/>
    </source>
</evidence>
<evidence type="ECO:0000259" key="2">
    <source>
        <dbReference type="Pfam" id="PF07731"/>
    </source>
</evidence>
<dbReference type="GO" id="GO:0016491">
    <property type="term" value="F:oxidoreductase activity"/>
    <property type="evidence" value="ECO:0007669"/>
    <property type="project" value="InterPro"/>
</dbReference>
<dbReference type="Proteomes" id="UP000673383">
    <property type="component" value="Unassembled WGS sequence"/>
</dbReference>
<accession>A0A8I1YEP5</accession>
<dbReference type="Pfam" id="PF00394">
    <property type="entry name" value="Cu-oxidase"/>
    <property type="match status" value="1"/>
</dbReference>
<dbReference type="CDD" id="cd13885">
    <property type="entry name" value="CuRO_2_CumA_like"/>
    <property type="match status" value="1"/>
</dbReference>
<name>A0A8I1YEP5_BRAEL</name>
<organism evidence="3 4">
    <name type="scientific">Bradyrhizobium elkanii</name>
    <dbReference type="NCBI Taxonomy" id="29448"/>
    <lineage>
        <taxon>Bacteria</taxon>
        <taxon>Pseudomonadati</taxon>
        <taxon>Pseudomonadota</taxon>
        <taxon>Alphaproteobacteria</taxon>
        <taxon>Hyphomicrobiales</taxon>
        <taxon>Nitrobacteraceae</taxon>
        <taxon>Bradyrhizobium</taxon>
    </lineage>
</organism>
<evidence type="ECO:0000313" key="4">
    <source>
        <dbReference type="Proteomes" id="UP000673383"/>
    </source>
</evidence>
<dbReference type="PANTHER" id="PTHR11709">
    <property type="entry name" value="MULTI-COPPER OXIDASE"/>
    <property type="match status" value="1"/>
</dbReference>
<protein>
    <submittedName>
        <fullName evidence="3">FtsP/CotA-like multicopper oxidase with cupredoxin domain</fullName>
    </submittedName>
</protein>
<dbReference type="AlphaFoldDB" id="A0A8I1YEP5"/>
<gene>
    <name evidence="3" type="ORF">JOH49_006992</name>
</gene>
<reference evidence="3" key="1">
    <citation type="submission" date="2021-02" db="EMBL/GenBank/DDBJ databases">
        <title>Genomic Encyclopedia of Type Strains, Phase IV (KMG-V): Genome sequencing to study the core and pangenomes of soil and plant-associated prokaryotes.</title>
        <authorList>
            <person name="Whitman W."/>
        </authorList>
    </citation>
    <scope>NUCLEOTIDE SEQUENCE</scope>
    <source>
        <strain evidence="3">USDA 406</strain>
    </source>
</reference>
<comment type="caution">
    <text evidence="3">The sequence shown here is derived from an EMBL/GenBank/DDBJ whole genome shotgun (WGS) entry which is preliminary data.</text>
</comment>
<dbReference type="EMBL" id="JAFICZ010000001">
    <property type="protein sequence ID" value="MBP1297239.1"/>
    <property type="molecule type" value="Genomic_DNA"/>
</dbReference>
<dbReference type="InterPro" id="IPR008972">
    <property type="entry name" value="Cupredoxin"/>
</dbReference>
<evidence type="ECO:0000313" key="3">
    <source>
        <dbReference type="EMBL" id="MBP1297239.1"/>
    </source>
</evidence>
<feature type="domain" description="Plastocyanin-like" evidence="2">
    <location>
        <begin position="358"/>
        <end position="458"/>
    </location>
</feature>
<dbReference type="InterPro" id="IPR001117">
    <property type="entry name" value="Cu-oxidase_2nd"/>
</dbReference>
<dbReference type="GO" id="GO:0005507">
    <property type="term" value="F:copper ion binding"/>
    <property type="evidence" value="ECO:0007669"/>
    <property type="project" value="InterPro"/>
</dbReference>
<dbReference type="InterPro" id="IPR011706">
    <property type="entry name" value="Cu-oxidase_C"/>
</dbReference>
<feature type="domain" description="Plastocyanin-like" evidence="1">
    <location>
        <begin position="229"/>
        <end position="317"/>
    </location>
</feature>
<dbReference type="Pfam" id="PF07731">
    <property type="entry name" value="Cu-oxidase_2"/>
    <property type="match status" value="1"/>
</dbReference>